<comment type="caution">
    <text evidence="1">The sequence shown here is derived from an EMBL/GenBank/DDBJ whole genome shotgun (WGS) entry which is preliminary data.</text>
</comment>
<evidence type="ECO:0000313" key="1">
    <source>
        <dbReference type="EMBL" id="MBI5249723.1"/>
    </source>
</evidence>
<dbReference type="Proteomes" id="UP000807825">
    <property type="component" value="Unassembled WGS sequence"/>
</dbReference>
<evidence type="ECO:0000313" key="2">
    <source>
        <dbReference type="Proteomes" id="UP000807825"/>
    </source>
</evidence>
<protein>
    <submittedName>
        <fullName evidence="1">Helix-turn-helix domain-containing protein</fullName>
    </submittedName>
</protein>
<dbReference type="InterPro" id="IPR009057">
    <property type="entry name" value="Homeodomain-like_sf"/>
</dbReference>
<organism evidence="1 2">
    <name type="scientific">Desulfomonile tiedjei</name>
    <dbReference type="NCBI Taxonomy" id="2358"/>
    <lineage>
        <taxon>Bacteria</taxon>
        <taxon>Pseudomonadati</taxon>
        <taxon>Thermodesulfobacteriota</taxon>
        <taxon>Desulfomonilia</taxon>
        <taxon>Desulfomonilales</taxon>
        <taxon>Desulfomonilaceae</taxon>
        <taxon>Desulfomonile</taxon>
    </lineage>
</organism>
<dbReference type="SUPFAM" id="SSF46689">
    <property type="entry name" value="Homeodomain-like"/>
    <property type="match status" value="1"/>
</dbReference>
<proteinExistence type="predicted"/>
<feature type="non-terminal residue" evidence="1">
    <location>
        <position position="1"/>
    </location>
</feature>
<dbReference type="AlphaFoldDB" id="A0A9D6V2U1"/>
<gene>
    <name evidence="1" type="ORF">HY912_09525</name>
</gene>
<accession>A0A9D6V2U1</accession>
<dbReference type="Pfam" id="PF13384">
    <property type="entry name" value="HTH_23"/>
    <property type="match status" value="1"/>
</dbReference>
<name>A0A9D6V2U1_9BACT</name>
<reference evidence="1" key="1">
    <citation type="submission" date="2020-07" db="EMBL/GenBank/DDBJ databases">
        <title>Huge and variable diversity of episymbiotic CPR bacteria and DPANN archaea in groundwater ecosystems.</title>
        <authorList>
            <person name="He C.Y."/>
            <person name="Keren R."/>
            <person name="Whittaker M."/>
            <person name="Farag I.F."/>
            <person name="Doudna J."/>
            <person name="Cate J.H.D."/>
            <person name="Banfield J.F."/>
        </authorList>
    </citation>
    <scope>NUCLEOTIDE SEQUENCE</scope>
    <source>
        <strain evidence="1">NC_groundwater_1664_Pr3_B-0.1um_52_9</strain>
    </source>
</reference>
<sequence>RPAVEIAIHCGVARQTVHNWIAMYNRSGLDALLGPGKGGRRNQLMNPEEEREFLAPFFELSRKGQIATVAEIKLALEEYVGRRIGHYTIYRFFGQKRMAKIDASSSPHGGQRGSARRV</sequence>
<dbReference type="EMBL" id="JACRDE010000258">
    <property type="protein sequence ID" value="MBI5249723.1"/>
    <property type="molecule type" value="Genomic_DNA"/>
</dbReference>